<protein>
    <submittedName>
        <fullName evidence="6">CvpA family protein</fullName>
    </submittedName>
</protein>
<dbReference type="PANTHER" id="PTHR37306:SF1">
    <property type="entry name" value="COLICIN V PRODUCTION PROTEIN"/>
    <property type="match status" value="1"/>
</dbReference>
<feature type="transmembrane region" description="Helical" evidence="5">
    <location>
        <begin position="78"/>
        <end position="101"/>
    </location>
</feature>
<dbReference type="Proteomes" id="UP000051977">
    <property type="component" value="Unassembled WGS sequence"/>
</dbReference>
<feature type="transmembrane region" description="Helical" evidence="5">
    <location>
        <begin position="121"/>
        <end position="144"/>
    </location>
</feature>
<keyword evidence="2 5" id="KW-0812">Transmembrane</keyword>
<evidence type="ECO:0000313" key="7">
    <source>
        <dbReference type="Proteomes" id="UP000051977"/>
    </source>
</evidence>
<evidence type="ECO:0000256" key="4">
    <source>
        <dbReference type="ARBA" id="ARBA00023136"/>
    </source>
</evidence>
<comment type="caution">
    <text evidence="6">The sequence shown here is derived from an EMBL/GenBank/DDBJ whole genome shotgun (WGS) entry which is preliminary data.</text>
</comment>
<dbReference type="EMBL" id="AZEI01000002">
    <property type="protein sequence ID" value="KRL18804.1"/>
    <property type="molecule type" value="Genomic_DNA"/>
</dbReference>
<feature type="transmembrane region" description="Helical" evidence="5">
    <location>
        <begin position="7"/>
        <end position="28"/>
    </location>
</feature>
<proteinExistence type="predicted"/>
<accession>A0ABR5PI70</accession>
<name>A0ABR5PI70_9LACO</name>
<organism evidence="6 7">
    <name type="scientific">Lentilactobacillus rapi DSM 19907 = JCM 15042</name>
    <dbReference type="NCBI Taxonomy" id="1423795"/>
    <lineage>
        <taxon>Bacteria</taxon>
        <taxon>Bacillati</taxon>
        <taxon>Bacillota</taxon>
        <taxon>Bacilli</taxon>
        <taxon>Lactobacillales</taxon>
        <taxon>Lactobacillaceae</taxon>
        <taxon>Lentilactobacillus</taxon>
    </lineage>
</organism>
<evidence type="ECO:0000256" key="1">
    <source>
        <dbReference type="ARBA" id="ARBA00004141"/>
    </source>
</evidence>
<dbReference type="InterPro" id="IPR003825">
    <property type="entry name" value="Colicin-V_CvpA"/>
</dbReference>
<evidence type="ECO:0000256" key="3">
    <source>
        <dbReference type="ARBA" id="ARBA00022989"/>
    </source>
</evidence>
<feature type="transmembrane region" description="Helical" evidence="5">
    <location>
        <begin position="40"/>
        <end position="57"/>
    </location>
</feature>
<keyword evidence="7" id="KW-1185">Reference proteome</keyword>
<reference evidence="6 7" key="1">
    <citation type="journal article" date="2015" name="Genome Announc.">
        <title>Expanding the biotechnology potential of lactobacilli through comparative genomics of 213 strains and associated genera.</title>
        <authorList>
            <person name="Sun Z."/>
            <person name="Harris H.M."/>
            <person name="McCann A."/>
            <person name="Guo C."/>
            <person name="Argimon S."/>
            <person name="Zhang W."/>
            <person name="Yang X."/>
            <person name="Jeffery I.B."/>
            <person name="Cooney J.C."/>
            <person name="Kagawa T.F."/>
            <person name="Liu W."/>
            <person name="Song Y."/>
            <person name="Salvetti E."/>
            <person name="Wrobel A."/>
            <person name="Rasinkangas P."/>
            <person name="Parkhill J."/>
            <person name="Rea M.C."/>
            <person name="O'Sullivan O."/>
            <person name="Ritari J."/>
            <person name="Douillard F.P."/>
            <person name="Paul Ross R."/>
            <person name="Yang R."/>
            <person name="Briner A.E."/>
            <person name="Felis G.E."/>
            <person name="de Vos W.M."/>
            <person name="Barrangou R."/>
            <person name="Klaenhammer T.R."/>
            <person name="Caufield P.W."/>
            <person name="Cui Y."/>
            <person name="Zhang H."/>
            <person name="O'Toole P.W."/>
        </authorList>
    </citation>
    <scope>NUCLEOTIDE SEQUENCE [LARGE SCALE GENOMIC DNA]</scope>
    <source>
        <strain evidence="6 7">DSM 19907</strain>
    </source>
</reference>
<comment type="subcellular location">
    <subcellularLocation>
        <location evidence="1">Membrane</location>
        <topology evidence="1">Multi-pass membrane protein</topology>
    </subcellularLocation>
</comment>
<evidence type="ECO:0000256" key="5">
    <source>
        <dbReference type="SAM" id="Phobius"/>
    </source>
</evidence>
<keyword evidence="4 5" id="KW-0472">Membrane</keyword>
<evidence type="ECO:0000313" key="6">
    <source>
        <dbReference type="EMBL" id="KRL18804.1"/>
    </source>
</evidence>
<keyword evidence="3 5" id="KW-1133">Transmembrane helix</keyword>
<sequence length="198" mass="22421">MRTVSTILKGFEMILDIIVILILISGLIRGYRIGLIKQSVQAGSLILAFIVAMYYFQPFGNLMIKLLKQLQLKPDIQWLYVSDIIAFVLLFSITQTVYTSLGKHLNGATRLPGLHLGDELLGSVMGLLTRYLVTFFLLNILILFPMSWLQDQYHESTISQTIVKKTPIISEWQSRHLITHSPAKQKSELGVISNEMAK</sequence>
<evidence type="ECO:0000256" key="2">
    <source>
        <dbReference type="ARBA" id="ARBA00022692"/>
    </source>
</evidence>
<dbReference type="Pfam" id="PF02674">
    <property type="entry name" value="Colicin_V"/>
    <property type="match status" value="1"/>
</dbReference>
<dbReference type="PANTHER" id="PTHR37306">
    <property type="entry name" value="COLICIN V PRODUCTION PROTEIN"/>
    <property type="match status" value="1"/>
</dbReference>
<gene>
    <name evidence="6" type="ORF">FD12_GL002075</name>
</gene>